<dbReference type="EMBL" id="BAAARE010000010">
    <property type="protein sequence ID" value="GAA2485653.1"/>
    <property type="molecule type" value="Genomic_DNA"/>
</dbReference>
<dbReference type="InterPro" id="IPR014008">
    <property type="entry name" value="Cbl_synth_MTase_CbiT"/>
</dbReference>
<dbReference type="SUPFAM" id="SSF53335">
    <property type="entry name" value="S-adenosyl-L-methionine-dependent methyltransferases"/>
    <property type="match status" value="1"/>
</dbReference>
<dbReference type="PANTHER" id="PTHR43182">
    <property type="entry name" value="COBALT-PRECORRIN-6B C(15)-METHYLTRANSFERASE (DECARBOXYLATING)"/>
    <property type="match status" value="1"/>
</dbReference>
<evidence type="ECO:0000256" key="6">
    <source>
        <dbReference type="SAM" id="MobiDB-lite"/>
    </source>
</evidence>
<dbReference type="SUPFAM" id="SSF53790">
    <property type="entry name" value="Tetrapyrrole methylase"/>
    <property type="match status" value="1"/>
</dbReference>
<evidence type="ECO:0000313" key="9">
    <source>
        <dbReference type="EMBL" id="GAA2485653.1"/>
    </source>
</evidence>
<dbReference type="Gene3D" id="3.40.1010.10">
    <property type="entry name" value="Cobalt-precorrin-4 Transmethylase, Domain 1"/>
    <property type="match status" value="1"/>
</dbReference>
<accession>A0ABN3LJU3</accession>
<dbReference type="Gene3D" id="3.40.50.150">
    <property type="entry name" value="Vaccinia Virus protein VP39"/>
    <property type="match status" value="1"/>
</dbReference>
<keyword evidence="3" id="KW-0489">Methyltransferase</keyword>
<dbReference type="RefSeq" id="WP_344255195.1">
    <property type="nucleotide sequence ID" value="NZ_BAAARE010000010.1"/>
</dbReference>
<keyword evidence="10" id="KW-1185">Reference proteome</keyword>
<evidence type="ECO:0000256" key="2">
    <source>
        <dbReference type="ARBA" id="ARBA00022573"/>
    </source>
</evidence>
<evidence type="ECO:0000259" key="7">
    <source>
        <dbReference type="Pfam" id="PF00590"/>
    </source>
</evidence>
<dbReference type="Pfam" id="PF00590">
    <property type="entry name" value="TP_methylase"/>
    <property type="match status" value="1"/>
</dbReference>
<name>A0ABN3LJU3_9MICO</name>
<organism evidence="9 10">
    <name type="scientific">Terrabacter carboxydivorans</name>
    <dbReference type="NCBI Taxonomy" id="619730"/>
    <lineage>
        <taxon>Bacteria</taxon>
        <taxon>Bacillati</taxon>
        <taxon>Actinomycetota</taxon>
        <taxon>Actinomycetes</taxon>
        <taxon>Micrococcales</taxon>
        <taxon>Intrasporangiaceae</taxon>
        <taxon>Terrabacter</taxon>
    </lineage>
</organism>
<dbReference type="PIRSF" id="PIRSF036428">
    <property type="entry name" value="CobL"/>
    <property type="match status" value="1"/>
</dbReference>
<evidence type="ECO:0000313" key="10">
    <source>
        <dbReference type="Proteomes" id="UP001500730"/>
    </source>
</evidence>
<evidence type="ECO:0000256" key="4">
    <source>
        <dbReference type="ARBA" id="ARBA00022679"/>
    </source>
</evidence>
<evidence type="ECO:0000256" key="3">
    <source>
        <dbReference type="ARBA" id="ARBA00022603"/>
    </source>
</evidence>
<dbReference type="InterPro" id="IPR029063">
    <property type="entry name" value="SAM-dependent_MTases_sf"/>
</dbReference>
<dbReference type="InterPro" id="IPR007848">
    <property type="entry name" value="Small_mtfrase_dom"/>
</dbReference>
<dbReference type="CDD" id="cd02440">
    <property type="entry name" value="AdoMet_MTases"/>
    <property type="match status" value="1"/>
</dbReference>
<dbReference type="InterPro" id="IPR014777">
    <property type="entry name" value="4pyrrole_Mease_sub1"/>
</dbReference>
<dbReference type="PANTHER" id="PTHR43182:SF1">
    <property type="entry name" value="COBALT-PRECORRIN-7 C(5)-METHYLTRANSFERASE"/>
    <property type="match status" value="1"/>
</dbReference>
<dbReference type="CDD" id="cd11644">
    <property type="entry name" value="Precorrin-6Y-MT"/>
    <property type="match status" value="1"/>
</dbReference>
<feature type="domain" description="Methyltransferase small" evidence="8">
    <location>
        <begin position="268"/>
        <end position="339"/>
    </location>
</feature>
<dbReference type="Proteomes" id="UP001500730">
    <property type="component" value="Unassembled WGS sequence"/>
</dbReference>
<dbReference type="InterPro" id="IPR035996">
    <property type="entry name" value="4pyrrol_Methylase_sf"/>
</dbReference>
<gene>
    <name evidence="9" type="ORF">GCM10009858_24480</name>
</gene>
<sequence>MVSKAQVDSSDGAERATRGPAADSEDAVVDVVGVGAAGLGSLGPDGLQLVDRAAVVVGGERHLSMLTSRPGRRLVPWPSPLLPQLRALFDEVGPGRVVVLASGDPLVSGVGATLIRELGPDQVRIHPAVSSVSLARARMGWSAEESDVVTLVGRDVDRLRRDLAPRARIVVLTSGEDAPARVAALLVEEGYADSRLTVLGDLGAPSESRTDAVAGSWGAHPVPRLHLVCIECQERPSRSARSLVPGLRDTAYDNDGQLTKRVVRAAALAHLAPQPGDVVWDLGAGAGSVGIEVARQHPRNEVHSVERDPVRVDRIRRNAKALGVPGLRVVEASSLEAVSSLPRPDAVFVGGGASAALLDACWEALAPGGRLVVHGVTVETELLLHEVRARLGGSMSRIAVEDLDTIGSLHGWKPARSIVQWSVEKLVQQTDSETLL</sequence>
<dbReference type="InterPro" id="IPR012818">
    <property type="entry name" value="CbiE"/>
</dbReference>
<protein>
    <submittedName>
        <fullName evidence="9">Bifunctional cobalt-precorrin-7 (C(5))-methyltransferase/cobalt-precorrin-6B (C(15))-methyltransferase</fullName>
    </submittedName>
</protein>
<dbReference type="NCBIfam" id="TIGR02469">
    <property type="entry name" value="CbiT"/>
    <property type="match status" value="1"/>
</dbReference>
<proteinExistence type="predicted"/>
<keyword evidence="5" id="KW-0949">S-adenosyl-L-methionine</keyword>
<dbReference type="InterPro" id="IPR006365">
    <property type="entry name" value="Cbl_synth_CobL"/>
</dbReference>
<comment type="caution">
    <text evidence="9">The sequence shown here is derived from an EMBL/GenBank/DDBJ whole genome shotgun (WGS) entry which is preliminary data.</text>
</comment>
<dbReference type="NCBIfam" id="TIGR02467">
    <property type="entry name" value="CbiE"/>
    <property type="match status" value="1"/>
</dbReference>
<reference evidence="9 10" key="1">
    <citation type="journal article" date="2019" name="Int. J. Syst. Evol. Microbiol.">
        <title>The Global Catalogue of Microorganisms (GCM) 10K type strain sequencing project: providing services to taxonomists for standard genome sequencing and annotation.</title>
        <authorList>
            <consortium name="The Broad Institute Genomics Platform"/>
            <consortium name="The Broad Institute Genome Sequencing Center for Infectious Disease"/>
            <person name="Wu L."/>
            <person name="Ma J."/>
        </authorList>
    </citation>
    <scope>NUCLEOTIDE SEQUENCE [LARGE SCALE GENOMIC DNA]</scope>
    <source>
        <strain evidence="9 10">JCM 16259</strain>
    </source>
</reference>
<evidence type="ECO:0000256" key="5">
    <source>
        <dbReference type="ARBA" id="ARBA00022691"/>
    </source>
</evidence>
<feature type="region of interest" description="Disordered" evidence="6">
    <location>
        <begin position="1"/>
        <end position="24"/>
    </location>
</feature>
<evidence type="ECO:0000259" key="8">
    <source>
        <dbReference type="Pfam" id="PF05175"/>
    </source>
</evidence>
<keyword evidence="2" id="KW-0169">Cobalamin biosynthesis</keyword>
<feature type="domain" description="Tetrapyrrole methylase" evidence="7">
    <location>
        <begin position="31"/>
        <end position="208"/>
    </location>
</feature>
<dbReference type="Pfam" id="PF05175">
    <property type="entry name" value="MTS"/>
    <property type="match status" value="1"/>
</dbReference>
<dbReference type="InterPro" id="IPR000878">
    <property type="entry name" value="4pyrrol_Mease"/>
</dbReference>
<comment type="pathway">
    <text evidence="1">Cofactor biosynthesis; adenosylcobalamin biosynthesis.</text>
</comment>
<dbReference type="InterPro" id="IPR050714">
    <property type="entry name" value="Cobalamin_biosynth_MTase"/>
</dbReference>
<keyword evidence="4" id="KW-0808">Transferase</keyword>
<evidence type="ECO:0000256" key="1">
    <source>
        <dbReference type="ARBA" id="ARBA00004953"/>
    </source>
</evidence>